<feature type="non-terminal residue" evidence="3">
    <location>
        <position position="506"/>
    </location>
</feature>
<feature type="coiled-coil region" evidence="1">
    <location>
        <begin position="329"/>
        <end position="363"/>
    </location>
</feature>
<feature type="compositionally biased region" description="Low complexity" evidence="2">
    <location>
        <begin position="70"/>
        <end position="79"/>
    </location>
</feature>
<comment type="caution">
    <text evidence="3">The sequence shown here is derived from an EMBL/GenBank/DDBJ whole genome shotgun (WGS) entry which is preliminary data.</text>
</comment>
<organism evidence="3 4">
    <name type="scientific">Perkinsus olseni</name>
    <name type="common">Perkinsus atlanticus</name>
    <dbReference type="NCBI Taxonomy" id="32597"/>
    <lineage>
        <taxon>Eukaryota</taxon>
        <taxon>Sar</taxon>
        <taxon>Alveolata</taxon>
        <taxon>Perkinsozoa</taxon>
        <taxon>Perkinsea</taxon>
        <taxon>Perkinsida</taxon>
        <taxon>Perkinsidae</taxon>
        <taxon>Perkinsus</taxon>
    </lineage>
</organism>
<dbReference type="SUPFAM" id="SSF159042">
    <property type="entry name" value="Plus3-like"/>
    <property type="match status" value="1"/>
</dbReference>
<evidence type="ECO:0000256" key="1">
    <source>
        <dbReference type="SAM" id="Coils"/>
    </source>
</evidence>
<evidence type="ECO:0000313" key="3">
    <source>
        <dbReference type="EMBL" id="KAF4709750.1"/>
    </source>
</evidence>
<dbReference type="EMBL" id="JABANO010031749">
    <property type="protein sequence ID" value="KAF4709750.1"/>
    <property type="molecule type" value="Genomic_DNA"/>
</dbReference>
<feature type="non-terminal residue" evidence="3">
    <location>
        <position position="1"/>
    </location>
</feature>
<keyword evidence="1" id="KW-0175">Coiled coil</keyword>
<keyword evidence="4" id="KW-1185">Reference proteome</keyword>
<feature type="compositionally biased region" description="Basic and acidic residues" evidence="2">
    <location>
        <begin position="95"/>
        <end position="112"/>
    </location>
</feature>
<sequence length="506" mass="55901">RYEQLVRYRERKKALERLKAKGVTALPVARSPKKAKAGEESDAESESGESSSGESESGSSSSGEDDEEASSGSSESESSSGEESEGDEEVEGGDADEKKAAKDSRKQEKAQAAKAKQEELSLQMARKMLVTRQLCFEYVQLPEKLRDSVLTGSFCRLQTTFQNTSGNSGGQMDTTADGGDGYMMAEITGLKPLEKPTQVRIPTTNGAIKVMTLHHNLAIRLLSGVAAMVPVTCLSNQPISEVELQLWTAAVGPDHAQEVALSAPKKIKELQEARRFEWTSENIDKYIAKKHGGQSVVSTSLAMEESQLVTKIEALMQKLQNPQLSQIDRSEVEIQLNKEETRLKEVTQEIKASQQKFQAENQRLRRVQEINRRNLELQQQTDLEMAKRRARQLGTTAKGGAKNGVSGAALNPYERRECRPTMLWDVGGHRDGGAGDDSGKPPSPEKQQPQEKTATRETKTSKTKSRFERMLEVYRSVDPLNSVVKVQSLLSRLENDNGKPHLLDEV</sequence>
<dbReference type="AlphaFoldDB" id="A0A7J6QQD3"/>
<feature type="compositionally biased region" description="Acidic residues" evidence="2">
    <location>
        <begin position="80"/>
        <end position="94"/>
    </location>
</feature>
<reference evidence="3 4" key="1">
    <citation type="submission" date="2020-04" db="EMBL/GenBank/DDBJ databases">
        <title>Perkinsus olseni comparative genomics.</title>
        <authorList>
            <person name="Bogema D.R."/>
        </authorList>
    </citation>
    <scope>NUCLEOTIDE SEQUENCE [LARGE SCALE GENOMIC DNA]</scope>
    <source>
        <strain evidence="3 4">ATCC PRA-207</strain>
    </source>
</reference>
<evidence type="ECO:0000313" key="4">
    <source>
        <dbReference type="Proteomes" id="UP000553632"/>
    </source>
</evidence>
<dbReference type="InterPro" id="IPR036128">
    <property type="entry name" value="Plus3-like_sf"/>
</dbReference>
<dbReference type="Gene3D" id="3.90.70.200">
    <property type="entry name" value="Plus-3 domain"/>
    <property type="match status" value="1"/>
</dbReference>
<feature type="region of interest" description="Disordered" evidence="2">
    <location>
        <begin position="393"/>
        <end position="467"/>
    </location>
</feature>
<proteinExistence type="predicted"/>
<feature type="compositionally biased region" description="Basic and acidic residues" evidence="2">
    <location>
        <begin position="453"/>
        <end position="467"/>
    </location>
</feature>
<feature type="region of interest" description="Disordered" evidence="2">
    <location>
        <begin position="14"/>
        <end position="112"/>
    </location>
</feature>
<gene>
    <name evidence="3" type="ORF">FOZ63_000465</name>
</gene>
<accession>A0A7J6QQD3</accession>
<name>A0A7J6QQD3_PEROL</name>
<feature type="compositionally biased region" description="Low complexity" evidence="2">
    <location>
        <begin position="48"/>
        <end position="62"/>
    </location>
</feature>
<dbReference type="Proteomes" id="UP000553632">
    <property type="component" value="Unassembled WGS sequence"/>
</dbReference>
<protein>
    <submittedName>
        <fullName evidence="3">Uncharacterized protein</fullName>
    </submittedName>
</protein>
<dbReference type="GO" id="GO:0003677">
    <property type="term" value="F:DNA binding"/>
    <property type="evidence" value="ECO:0007669"/>
    <property type="project" value="InterPro"/>
</dbReference>
<feature type="compositionally biased region" description="Basic and acidic residues" evidence="2">
    <location>
        <begin position="427"/>
        <end position="439"/>
    </location>
</feature>
<evidence type="ECO:0000256" key="2">
    <source>
        <dbReference type="SAM" id="MobiDB-lite"/>
    </source>
</evidence>